<accession>A0A8H6CHG9</accession>
<evidence type="ECO:0000313" key="2">
    <source>
        <dbReference type="EMBL" id="KAF6223574.1"/>
    </source>
</evidence>
<comment type="caution">
    <text evidence="2">The sequence shown here is derived from an EMBL/GenBank/DDBJ whole genome shotgun (WGS) entry which is preliminary data.</text>
</comment>
<dbReference type="InterPro" id="IPR038883">
    <property type="entry name" value="AN11006-like"/>
</dbReference>
<dbReference type="PANTHER" id="PTHR42085">
    <property type="entry name" value="F-BOX DOMAIN-CONTAINING PROTEIN"/>
    <property type="match status" value="1"/>
</dbReference>
<feature type="region of interest" description="Disordered" evidence="1">
    <location>
        <begin position="222"/>
        <end position="241"/>
    </location>
</feature>
<dbReference type="RefSeq" id="XP_037152791.1">
    <property type="nucleotide sequence ID" value="XM_037291356.1"/>
</dbReference>
<name>A0A8H6CHG9_9LECA</name>
<organism evidence="2 3">
    <name type="scientific">Letharia lupina</name>
    <dbReference type="NCBI Taxonomy" id="560253"/>
    <lineage>
        <taxon>Eukaryota</taxon>
        <taxon>Fungi</taxon>
        <taxon>Dikarya</taxon>
        <taxon>Ascomycota</taxon>
        <taxon>Pezizomycotina</taxon>
        <taxon>Lecanoromycetes</taxon>
        <taxon>OSLEUM clade</taxon>
        <taxon>Lecanoromycetidae</taxon>
        <taxon>Lecanorales</taxon>
        <taxon>Lecanorineae</taxon>
        <taxon>Parmeliaceae</taxon>
        <taxon>Letharia</taxon>
    </lineage>
</organism>
<proteinExistence type="predicted"/>
<dbReference type="EMBL" id="JACCJB010000010">
    <property type="protein sequence ID" value="KAF6223574.1"/>
    <property type="molecule type" value="Genomic_DNA"/>
</dbReference>
<keyword evidence="3" id="KW-1185">Reference proteome</keyword>
<dbReference type="GeneID" id="59328836"/>
<evidence type="ECO:0000256" key="1">
    <source>
        <dbReference type="SAM" id="MobiDB-lite"/>
    </source>
</evidence>
<dbReference type="PANTHER" id="PTHR42085:SF1">
    <property type="entry name" value="F-BOX DOMAIN-CONTAINING PROTEIN"/>
    <property type="match status" value="1"/>
</dbReference>
<dbReference type="AlphaFoldDB" id="A0A8H6CHG9"/>
<reference evidence="2 3" key="1">
    <citation type="journal article" date="2020" name="Genomics">
        <title>Complete, high-quality genomes from long-read metagenomic sequencing of two wolf lichen thalli reveals enigmatic genome architecture.</title>
        <authorList>
            <person name="McKenzie S.K."/>
            <person name="Walston R.F."/>
            <person name="Allen J.L."/>
        </authorList>
    </citation>
    <scope>NUCLEOTIDE SEQUENCE [LARGE SCALE GENOMIC DNA]</scope>
    <source>
        <strain evidence="2">WasteWater1</strain>
    </source>
</reference>
<evidence type="ECO:0000313" key="3">
    <source>
        <dbReference type="Proteomes" id="UP000593566"/>
    </source>
</evidence>
<protein>
    <submittedName>
        <fullName evidence="2">Uncharacterized protein</fullName>
    </submittedName>
</protein>
<sequence>MSCNFFSLSRELRDQIYELVLLHQELIDPWVDYYLRPKLTLELLHVNKTIHREASSLFYAQNRFDFTTRTPEDVASFLGQIGRNNADYIRHICVDFPKFLYLEPGDVTLEDDSVVTLEDDSVSILANIQSRCANLSTLTTSLYSTNAMELRLDALDNPKVVIEALKLVNTHFRAISSLQEIIVEVYEDGPSDHIRRKMESHGWTISIAEYVEEDSDRNFSDLGNDDYGYHRSGDDDDHNYDFDNDSDFWRRAAD</sequence>
<dbReference type="Proteomes" id="UP000593566">
    <property type="component" value="Unassembled WGS sequence"/>
</dbReference>
<gene>
    <name evidence="2" type="ORF">HO133_000417</name>
</gene>